<feature type="chain" id="PRO_5041936990" evidence="7">
    <location>
        <begin position="17"/>
        <end position="407"/>
    </location>
</feature>
<feature type="compositionally biased region" description="Polar residues" evidence="6">
    <location>
        <begin position="236"/>
        <end position="245"/>
    </location>
</feature>
<dbReference type="Gene3D" id="1.25.10.10">
    <property type="entry name" value="Leucine-rich Repeat Variant"/>
    <property type="match status" value="1"/>
</dbReference>
<reference evidence="8" key="1">
    <citation type="submission" date="2023-03" db="EMBL/GenBank/DDBJ databases">
        <title>Massive genome expansion in bonnet fungi (Mycena s.s.) driven by repeated elements and novel gene families across ecological guilds.</title>
        <authorList>
            <consortium name="Lawrence Berkeley National Laboratory"/>
            <person name="Harder C.B."/>
            <person name="Miyauchi S."/>
            <person name="Viragh M."/>
            <person name="Kuo A."/>
            <person name="Thoen E."/>
            <person name="Andreopoulos B."/>
            <person name="Lu D."/>
            <person name="Skrede I."/>
            <person name="Drula E."/>
            <person name="Henrissat B."/>
            <person name="Morin E."/>
            <person name="Kohler A."/>
            <person name="Barry K."/>
            <person name="LaButti K."/>
            <person name="Morin E."/>
            <person name="Salamov A."/>
            <person name="Lipzen A."/>
            <person name="Mereny Z."/>
            <person name="Hegedus B."/>
            <person name="Baldrian P."/>
            <person name="Stursova M."/>
            <person name="Weitz H."/>
            <person name="Taylor A."/>
            <person name="Grigoriev I.V."/>
            <person name="Nagy L.G."/>
            <person name="Martin F."/>
            <person name="Kauserud H."/>
        </authorList>
    </citation>
    <scope>NUCLEOTIDE SEQUENCE</scope>
    <source>
        <strain evidence="8">9144</strain>
    </source>
</reference>
<keyword evidence="3" id="KW-0498">Mitosis</keyword>
<gene>
    <name evidence="8" type="ORF">GGX14DRAFT_658721</name>
</gene>
<dbReference type="Pfam" id="PF20168">
    <property type="entry name" value="PDS5"/>
    <property type="match status" value="1"/>
</dbReference>
<dbReference type="EMBL" id="JARJCW010000060">
    <property type="protein sequence ID" value="KAJ7201009.1"/>
    <property type="molecule type" value="Genomic_DNA"/>
</dbReference>
<evidence type="ECO:0000256" key="1">
    <source>
        <dbReference type="ARBA" id="ARBA00004123"/>
    </source>
</evidence>
<dbReference type="SUPFAM" id="SSF48371">
    <property type="entry name" value="ARM repeat"/>
    <property type="match status" value="1"/>
</dbReference>
<keyword evidence="4" id="KW-0539">Nucleus</keyword>
<dbReference type="GO" id="GO:0007064">
    <property type="term" value="P:mitotic sister chromatid cohesion"/>
    <property type="evidence" value="ECO:0007669"/>
    <property type="project" value="InterPro"/>
</dbReference>
<accession>A0AAD6V345</accession>
<name>A0AAD6V345_9AGAR</name>
<protein>
    <submittedName>
        <fullName evidence="8">Uncharacterized protein</fullName>
    </submittedName>
</protein>
<dbReference type="GO" id="GO:0000785">
    <property type="term" value="C:chromatin"/>
    <property type="evidence" value="ECO:0007669"/>
    <property type="project" value="TreeGrafter"/>
</dbReference>
<dbReference type="InterPro" id="IPR039776">
    <property type="entry name" value="Pds5"/>
</dbReference>
<feature type="compositionally biased region" description="Polar residues" evidence="6">
    <location>
        <begin position="285"/>
        <end position="300"/>
    </location>
</feature>
<dbReference type="AlphaFoldDB" id="A0AAD6V345"/>
<keyword evidence="2" id="KW-0132">Cell division</keyword>
<evidence type="ECO:0000256" key="3">
    <source>
        <dbReference type="ARBA" id="ARBA00022776"/>
    </source>
</evidence>
<evidence type="ECO:0000256" key="4">
    <source>
        <dbReference type="ARBA" id="ARBA00023242"/>
    </source>
</evidence>
<evidence type="ECO:0000313" key="9">
    <source>
        <dbReference type="Proteomes" id="UP001219525"/>
    </source>
</evidence>
<feature type="compositionally biased region" description="Polar residues" evidence="6">
    <location>
        <begin position="388"/>
        <end position="407"/>
    </location>
</feature>
<keyword evidence="5" id="KW-0131">Cell cycle</keyword>
<organism evidence="8 9">
    <name type="scientific">Mycena pura</name>
    <dbReference type="NCBI Taxonomy" id="153505"/>
    <lineage>
        <taxon>Eukaryota</taxon>
        <taxon>Fungi</taxon>
        <taxon>Dikarya</taxon>
        <taxon>Basidiomycota</taxon>
        <taxon>Agaricomycotina</taxon>
        <taxon>Agaricomycetes</taxon>
        <taxon>Agaricomycetidae</taxon>
        <taxon>Agaricales</taxon>
        <taxon>Marasmiineae</taxon>
        <taxon>Mycenaceae</taxon>
        <taxon>Mycena</taxon>
    </lineage>
</organism>
<keyword evidence="9" id="KW-1185">Reference proteome</keyword>
<feature type="compositionally biased region" description="Basic residues" evidence="6">
    <location>
        <begin position="357"/>
        <end position="367"/>
    </location>
</feature>
<feature type="region of interest" description="Disordered" evidence="6">
    <location>
        <begin position="234"/>
        <end position="407"/>
    </location>
</feature>
<comment type="subcellular location">
    <subcellularLocation>
        <location evidence="1">Nucleus</location>
    </subcellularLocation>
</comment>
<keyword evidence="7" id="KW-0732">Signal</keyword>
<dbReference type="GO" id="GO:0006281">
    <property type="term" value="P:DNA repair"/>
    <property type="evidence" value="ECO:0007669"/>
    <property type="project" value="TreeGrafter"/>
</dbReference>
<dbReference type="GO" id="GO:0005634">
    <property type="term" value="C:nucleus"/>
    <property type="evidence" value="ECO:0007669"/>
    <property type="project" value="UniProtKB-SubCell"/>
</dbReference>
<evidence type="ECO:0000313" key="8">
    <source>
        <dbReference type="EMBL" id="KAJ7201009.1"/>
    </source>
</evidence>
<evidence type="ECO:0000256" key="7">
    <source>
        <dbReference type="SAM" id="SignalP"/>
    </source>
</evidence>
<comment type="caution">
    <text evidence="8">The sequence shown here is derived from an EMBL/GenBank/DDBJ whole genome shotgun (WGS) entry which is preliminary data.</text>
</comment>
<evidence type="ECO:0000256" key="2">
    <source>
        <dbReference type="ARBA" id="ARBA00022618"/>
    </source>
</evidence>
<feature type="compositionally biased region" description="Basic and acidic residues" evidence="6">
    <location>
        <begin position="248"/>
        <end position="263"/>
    </location>
</feature>
<evidence type="ECO:0000256" key="6">
    <source>
        <dbReference type="SAM" id="MobiDB-lite"/>
    </source>
</evidence>
<evidence type="ECO:0000256" key="5">
    <source>
        <dbReference type="ARBA" id="ARBA00023306"/>
    </source>
</evidence>
<dbReference type="GO" id="GO:0051301">
    <property type="term" value="P:cell division"/>
    <property type="evidence" value="ECO:0007669"/>
    <property type="project" value="UniProtKB-KW"/>
</dbReference>
<dbReference type="PANTHER" id="PTHR12663:SF0">
    <property type="entry name" value="PRECOCIOUS DISSOCIATION OF SISTERS 5, ISOFORM A"/>
    <property type="match status" value="1"/>
</dbReference>
<dbReference type="InterPro" id="IPR011989">
    <property type="entry name" value="ARM-like"/>
</dbReference>
<dbReference type="Proteomes" id="UP001219525">
    <property type="component" value="Unassembled WGS sequence"/>
</dbReference>
<sequence length="407" mass="45886">MFLSVILVAILDECQTLPSEVLETIMAKIMAQFMDKNARIEQPAYRLAVQVCNSAADKLMRHVSQIFAEIIVAERDNDFEEIRTAHELIERLYHSCPAVLITVIPQLEEELQAEELQLRLIVTQVLGEMLADKCGGVELIRQHPTTWSVWLKRKNAKSPAVRLKFVQTTRALLESVPEQRDVVKAALRDKLFDPDEKVRAAVCRVYSQLDYETTLHHVGVDQLREVAERGIDKKAWSNTAPTPYTNRGRLEGEGSKGPVERIRATTPRRARRDETKVYSAYTAHSRPTTPDQGTSPNDGTTAADPRVVQDAHAGTRHQRSTEHYATQNTRNSRTHRRPCALALATRPVPTPSPPHHTGQRQHYRRTTTTHNPVPPSLLPAKDRRQPNAPLNSRGNTTTCDVPNTLSR</sequence>
<dbReference type="PANTHER" id="PTHR12663">
    <property type="entry name" value="ANDROGEN INDUCED INHIBITOR OF PROLIFERATION AS3 / PDS5-RELATED"/>
    <property type="match status" value="1"/>
</dbReference>
<feature type="signal peptide" evidence="7">
    <location>
        <begin position="1"/>
        <end position="16"/>
    </location>
</feature>
<dbReference type="InterPro" id="IPR016024">
    <property type="entry name" value="ARM-type_fold"/>
</dbReference>
<proteinExistence type="predicted"/>